<evidence type="ECO:0000256" key="2">
    <source>
        <dbReference type="ARBA" id="ARBA00022771"/>
    </source>
</evidence>
<dbReference type="Gene3D" id="3.30.160.60">
    <property type="entry name" value="Classic Zinc Finger"/>
    <property type="match status" value="1"/>
</dbReference>
<dbReference type="InterPro" id="IPR047153">
    <property type="entry name" value="TRIM45/56/19-like"/>
</dbReference>
<keyword evidence="1" id="KW-0479">Metal-binding</keyword>
<proteinExistence type="predicted"/>
<dbReference type="Proteomes" id="UP001152320">
    <property type="component" value="Chromosome 6"/>
</dbReference>
<dbReference type="Gene3D" id="3.30.40.10">
    <property type="entry name" value="Zinc/RING finger domain, C3HC4 (zinc finger)"/>
    <property type="match status" value="1"/>
</dbReference>
<keyword evidence="2 4" id="KW-0863">Zinc-finger</keyword>
<dbReference type="SMART" id="SM00184">
    <property type="entry name" value="RING"/>
    <property type="match status" value="1"/>
</dbReference>
<keyword evidence="3" id="KW-0862">Zinc</keyword>
<evidence type="ECO:0000256" key="1">
    <source>
        <dbReference type="ARBA" id="ARBA00022723"/>
    </source>
</evidence>
<sequence length="488" mass="56323">MNCGCRSQLWYTSQQEDQTPMAIIYDTTICWKDIEKIILSCTFCGQRLQDTKLLPCLHRSCRPCLEIKIGRNDGGTINCPKCSYEISIPDGGVDGFQNDLIVQDINKLEEIRLNFTRRKLHCCVCGRNRPCRTYCFICDGYLCDNCHKIHRGSTVYQQHQEALLSANDFVKGEIDLRIIFSKMLLKCQEHPQNTASHCCTECDDKIVCHTCVAETHRSHVLEMISDKVVRSKNDLSKSMSPLADRIRDVKSKRKKVDEITETLGKTVNKKTQIIRRAYEDEEAKISTTENFVAREYDERKSNLENNFKVDIESLQISMREEIDQVIETYGKLILEKKKQAKNADEKLKESRKWKIDKFKEIKETLKSNFREVLIELGKEGHERRTTLHEMRAYFDQIIQRHDNLTAAASIVMETGSDGIIITGTPAIFSAAEALQEDVEREFPSLESLAEFPSYYLPEVNLKFDEREEGDGYGFREDILPAYTETTEL</sequence>
<dbReference type="EMBL" id="JAIZAY010000006">
    <property type="protein sequence ID" value="KAJ8040588.1"/>
    <property type="molecule type" value="Genomic_DNA"/>
</dbReference>
<organism evidence="7 8">
    <name type="scientific">Holothuria leucospilota</name>
    <name type="common">Black long sea cucumber</name>
    <name type="synonym">Mertensiothuria leucospilota</name>
    <dbReference type="NCBI Taxonomy" id="206669"/>
    <lineage>
        <taxon>Eukaryota</taxon>
        <taxon>Metazoa</taxon>
        <taxon>Echinodermata</taxon>
        <taxon>Eleutherozoa</taxon>
        <taxon>Echinozoa</taxon>
        <taxon>Holothuroidea</taxon>
        <taxon>Aspidochirotacea</taxon>
        <taxon>Aspidochirotida</taxon>
        <taxon>Holothuriidae</taxon>
        <taxon>Holothuria</taxon>
    </lineage>
</organism>
<protein>
    <submittedName>
        <fullName evidence="7">E3 ubiquitin-protein ligase TRIM56</fullName>
    </submittedName>
</protein>
<dbReference type="InterPro" id="IPR001841">
    <property type="entry name" value="Znf_RING"/>
</dbReference>
<gene>
    <name evidence="7" type="ORF">HOLleu_14919</name>
</gene>
<dbReference type="PROSITE" id="PS50089">
    <property type="entry name" value="ZF_RING_2"/>
    <property type="match status" value="1"/>
</dbReference>
<dbReference type="InterPro" id="IPR013083">
    <property type="entry name" value="Znf_RING/FYVE/PHD"/>
</dbReference>
<dbReference type="GO" id="GO:0008270">
    <property type="term" value="F:zinc ion binding"/>
    <property type="evidence" value="ECO:0007669"/>
    <property type="project" value="UniProtKB-KW"/>
</dbReference>
<dbReference type="SUPFAM" id="SSF57845">
    <property type="entry name" value="B-box zinc-binding domain"/>
    <property type="match status" value="1"/>
</dbReference>
<dbReference type="SUPFAM" id="SSF57850">
    <property type="entry name" value="RING/U-box"/>
    <property type="match status" value="1"/>
</dbReference>
<dbReference type="PROSITE" id="PS50119">
    <property type="entry name" value="ZF_BBOX"/>
    <property type="match status" value="1"/>
</dbReference>
<dbReference type="AlphaFoldDB" id="A0A9Q1HCS0"/>
<dbReference type="PANTHER" id="PTHR25462">
    <property type="entry name" value="BONUS, ISOFORM C-RELATED"/>
    <property type="match status" value="1"/>
</dbReference>
<comment type="caution">
    <text evidence="7">The sequence shown here is derived from an EMBL/GenBank/DDBJ whole genome shotgun (WGS) entry which is preliminary data.</text>
</comment>
<name>A0A9Q1HCS0_HOLLE</name>
<evidence type="ECO:0000259" key="5">
    <source>
        <dbReference type="PROSITE" id="PS50089"/>
    </source>
</evidence>
<accession>A0A9Q1HCS0</accession>
<reference evidence="7" key="1">
    <citation type="submission" date="2021-10" db="EMBL/GenBank/DDBJ databases">
        <title>Tropical sea cucumber genome reveals ecological adaptation and Cuvierian tubules defense mechanism.</title>
        <authorList>
            <person name="Chen T."/>
        </authorList>
    </citation>
    <scope>NUCLEOTIDE SEQUENCE</scope>
    <source>
        <strain evidence="7">Nanhai2018</strain>
        <tissue evidence="7">Muscle</tissue>
    </source>
</reference>
<keyword evidence="8" id="KW-1185">Reference proteome</keyword>
<evidence type="ECO:0000313" key="8">
    <source>
        <dbReference type="Proteomes" id="UP001152320"/>
    </source>
</evidence>
<dbReference type="OrthoDB" id="111250at2759"/>
<evidence type="ECO:0000313" key="7">
    <source>
        <dbReference type="EMBL" id="KAJ8040588.1"/>
    </source>
</evidence>
<evidence type="ECO:0000259" key="6">
    <source>
        <dbReference type="PROSITE" id="PS50119"/>
    </source>
</evidence>
<feature type="domain" description="B box-type" evidence="6">
    <location>
        <begin position="117"/>
        <end position="164"/>
    </location>
</feature>
<evidence type="ECO:0000256" key="4">
    <source>
        <dbReference type="PROSITE-ProRule" id="PRU00024"/>
    </source>
</evidence>
<dbReference type="PANTHER" id="PTHR25462:SF296">
    <property type="entry name" value="MEIOTIC P26, ISOFORM F"/>
    <property type="match status" value="1"/>
</dbReference>
<dbReference type="InterPro" id="IPR000315">
    <property type="entry name" value="Znf_B-box"/>
</dbReference>
<feature type="domain" description="RING-type" evidence="5">
    <location>
        <begin position="41"/>
        <end position="83"/>
    </location>
</feature>
<evidence type="ECO:0000256" key="3">
    <source>
        <dbReference type="ARBA" id="ARBA00022833"/>
    </source>
</evidence>
<dbReference type="CDD" id="cd19757">
    <property type="entry name" value="Bbox1"/>
    <property type="match status" value="1"/>
</dbReference>